<dbReference type="SUPFAM" id="SSF109604">
    <property type="entry name" value="HD-domain/PDEase-like"/>
    <property type="match status" value="1"/>
</dbReference>
<dbReference type="Proteomes" id="UP000487649">
    <property type="component" value="Unassembled WGS sequence"/>
</dbReference>
<dbReference type="InterPro" id="IPR003607">
    <property type="entry name" value="HD/PDEase_dom"/>
</dbReference>
<evidence type="ECO:0000259" key="3">
    <source>
        <dbReference type="PROSITE" id="PS51832"/>
    </source>
</evidence>
<accession>A0A9X5AQB0</accession>
<evidence type="ECO:0000313" key="5">
    <source>
        <dbReference type="Proteomes" id="UP000487649"/>
    </source>
</evidence>
<dbReference type="InterPro" id="IPR037522">
    <property type="entry name" value="HD_GYP_dom"/>
</dbReference>
<dbReference type="InterPro" id="IPR006674">
    <property type="entry name" value="HD_domain"/>
</dbReference>
<dbReference type="PROSITE" id="PS51832">
    <property type="entry name" value="HD_GYP"/>
    <property type="match status" value="1"/>
</dbReference>
<dbReference type="Pfam" id="PF13487">
    <property type="entry name" value="HD_5"/>
    <property type="match status" value="1"/>
</dbReference>
<organism evidence="4 5">
    <name type="scientific">Turicibacter sanguinis</name>
    <dbReference type="NCBI Taxonomy" id="154288"/>
    <lineage>
        <taxon>Bacteria</taxon>
        <taxon>Bacillati</taxon>
        <taxon>Bacillota</taxon>
        <taxon>Erysipelotrichia</taxon>
        <taxon>Erysipelotrichales</taxon>
        <taxon>Turicibacteraceae</taxon>
        <taxon>Turicibacter</taxon>
    </lineage>
</organism>
<name>A0A9X5AQB0_9FIRM</name>
<comment type="caution">
    <text evidence="4">The sequence shown here is derived from an EMBL/GenBank/DDBJ whole genome shotgun (WGS) entry which is preliminary data.</text>
</comment>
<feature type="domain" description="HD-GYP" evidence="3">
    <location>
        <begin position="283"/>
        <end position="474"/>
    </location>
</feature>
<feature type="transmembrane region" description="Helical" evidence="1">
    <location>
        <begin position="74"/>
        <end position="105"/>
    </location>
</feature>
<dbReference type="PANTHER" id="PTHR43155">
    <property type="entry name" value="CYCLIC DI-GMP PHOSPHODIESTERASE PA4108-RELATED"/>
    <property type="match status" value="1"/>
</dbReference>
<protein>
    <submittedName>
        <fullName evidence="4">HD domain-containing protein</fullName>
    </submittedName>
</protein>
<evidence type="ECO:0000256" key="1">
    <source>
        <dbReference type="SAM" id="Phobius"/>
    </source>
</evidence>
<keyword evidence="1" id="KW-1133">Transmembrane helix</keyword>
<dbReference type="EMBL" id="WMQE01000036">
    <property type="protein sequence ID" value="MTK22351.1"/>
    <property type="molecule type" value="Genomic_DNA"/>
</dbReference>
<dbReference type="Gene3D" id="1.10.3210.10">
    <property type="entry name" value="Hypothetical protein af1432"/>
    <property type="match status" value="1"/>
</dbReference>
<dbReference type="PROSITE" id="PS51831">
    <property type="entry name" value="HD"/>
    <property type="match status" value="1"/>
</dbReference>
<feature type="transmembrane region" description="Helical" evidence="1">
    <location>
        <begin position="45"/>
        <end position="62"/>
    </location>
</feature>
<dbReference type="SUPFAM" id="SSF55073">
    <property type="entry name" value="Nucleotide cyclase"/>
    <property type="match status" value="1"/>
</dbReference>
<evidence type="ECO:0000259" key="2">
    <source>
        <dbReference type="PROSITE" id="PS51831"/>
    </source>
</evidence>
<feature type="transmembrane region" description="Helical" evidence="1">
    <location>
        <begin position="111"/>
        <end position="142"/>
    </location>
</feature>
<dbReference type="SMART" id="SM00471">
    <property type="entry name" value="HDc"/>
    <property type="match status" value="1"/>
</dbReference>
<sequence length="474" mass="54716">MLDLMKQYNDSIEKMIKILSLLVGICFVCMLFIFEISFSDEELKFFLILGCVSLLTGIGFMVSKIKKEVFDCMLFVMTGLFLGIVSGGAYSLIFMMVCLFITIIYGRRAGLLSSFLCSGILLFLETNYFGSISLLMVSYFVGGWRDYFYQSRDFLTGVLSESCFDEVLESFISNNRMFSLIFVRMDDEGYPQVEKKIARILNSQFTFRYGLNGFMVILPDADKGKSVQWLEERIYEIKEVELKSGIVYYPEDGVNLVKKVEDIVNSEECLHRYAWMMRHMNGIDSDVVTAIKMLMGFLRVWDSYTYGHVMRVVEYSQCLGRELGISDDEESLLVCGAYLHDIGKLDMDQFILNKRMPLAENEWLRLKSHVEQGVELIQLFEELAPFQMFIRHHHERFDGRGYPSRLEGDEIPFLVRILAVADSFDAMTSKRSYNHPMSYKEGITELRRCSGAQFDPVVVEAFANVIEREYSFGN</sequence>
<dbReference type="AlphaFoldDB" id="A0A9X5AQB0"/>
<gene>
    <name evidence="4" type="ORF">GMA92_13110</name>
</gene>
<keyword evidence="1" id="KW-0472">Membrane</keyword>
<feature type="transmembrane region" description="Helical" evidence="1">
    <location>
        <begin position="21"/>
        <end position="39"/>
    </location>
</feature>
<proteinExistence type="predicted"/>
<keyword evidence="1" id="KW-0812">Transmembrane</keyword>
<dbReference type="InterPro" id="IPR029787">
    <property type="entry name" value="Nucleotide_cyclase"/>
</dbReference>
<dbReference type="CDD" id="cd00077">
    <property type="entry name" value="HDc"/>
    <property type="match status" value="1"/>
</dbReference>
<feature type="domain" description="HD" evidence="2">
    <location>
        <begin position="305"/>
        <end position="427"/>
    </location>
</feature>
<dbReference type="InterPro" id="IPR006675">
    <property type="entry name" value="HDIG_dom"/>
</dbReference>
<dbReference type="NCBIfam" id="TIGR00277">
    <property type="entry name" value="HDIG"/>
    <property type="match status" value="1"/>
</dbReference>
<reference evidence="4 5" key="1">
    <citation type="journal article" date="2019" name="Nat. Med.">
        <title>A library of human gut bacterial isolates paired with longitudinal multiomics data enables mechanistic microbiome research.</title>
        <authorList>
            <person name="Poyet M."/>
            <person name="Groussin M."/>
            <person name="Gibbons S.M."/>
            <person name="Avila-Pacheco J."/>
            <person name="Jiang X."/>
            <person name="Kearney S.M."/>
            <person name="Perrotta A.R."/>
            <person name="Berdy B."/>
            <person name="Zhao S."/>
            <person name="Lieberman T.D."/>
            <person name="Swanson P.K."/>
            <person name="Smith M."/>
            <person name="Roesemann S."/>
            <person name="Alexander J.E."/>
            <person name="Rich S.A."/>
            <person name="Livny J."/>
            <person name="Vlamakis H."/>
            <person name="Clish C."/>
            <person name="Bullock K."/>
            <person name="Deik A."/>
            <person name="Scott J."/>
            <person name="Pierce K.A."/>
            <person name="Xavier R.J."/>
            <person name="Alm E.J."/>
        </authorList>
    </citation>
    <scope>NUCLEOTIDE SEQUENCE [LARGE SCALE GENOMIC DNA]</scope>
    <source>
        <strain evidence="4 5">BIOML-A198</strain>
    </source>
</reference>
<dbReference type="RefSeq" id="WP_006783191.1">
    <property type="nucleotide sequence ID" value="NZ_JADNAQ010000026.1"/>
</dbReference>
<evidence type="ECO:0000313" key="4">
    <source>
        <dbReference type="EMBL" id="MTK22351.1"/>
    </source>
</evidence>